<dbReference type="PANTHER" id="PTHR34606">
    <property type="entry name" value="BON DOMAIN-CONTAINING PROTEIN"/>
    <property type="match status" value="1"/>
</dbReference>
<evidence type="ECO:0000259" key="1">
    <source>
        <dbReference type="PROSITE" id="PS50914"/>
    </source>
</evidence>
<evidence type="ECO:0000313" key="2">
    <source>
        <dbReference type="EMBL" id="BAO82348.1"/>
    </source>
</evidence>
<organism evidence="2 3">
    <name type="scientific">Serpentinimonas maccroryi</name>
    <dbReference type="NCBI Taxonomy" id="1458426"/>
    <lineage>
        <taxon>Bacteria</taxon>
        <taxon>Pseudomonadati</taxon>
        <taxon>Pseudomonadota</taxon>
        <taxon>Betaproteobacteria</taxon>
        <taxon>Burkholderiales</taxon>
        <taxon>Comamonadaceae</taxon>
        <taxon>Serpentinimonas</taxon>
    </lineage>
</organism>
<evidence type="ECO:0000313" key="3">
    <source>
        <dbReference type="Proteomes" id="UP000066014"/>
    </source>
</evidence>
<dbReference type="AlphaFoldDB" id="A0A060NS70"/>
<dbReference type="KEGG" id="cbab:SMCB_0120"/>
<dbReference type="Pfam" id="PF04972">
    <property type="entry name" value="BON"/>
    <property type="match status" value="2"/>
</dbReference>
<name>A0A060NS70_9BURK</name>
<keyword evidence="3" id="KW-1185">Reference proteome</keyword>
<dbReference type="InterPro" id="IPR051686">
    <property type="entry name" value="Lipoprotein_DolP"/>
</dbReference>
<dbReference type="HOGENOM" id="CLU_083606_1_1_4"/>
<protein>
    <submittedName>
        <fullName evidence="2">Predicted periplasmic or secreted lipoprotein</fullName>
    </submittedName>
</protein>
<reference evidence="2 3" key="1">
    <citation type="journal article" date="2014" name="Nat. Commun.">
        <title>Physiological and genomic features of highly alkaliphilic hydrogen-utilizing Betaproteobacteria from a continental serpentinizing site.</title>
        <authorList>
            <person name="Suzuki S."/>
            <person name="Kuenen J.G."/>
            <person name="Schipper K."/>
            <person name="van der Velde S."/>
            <person name="Ishii S."/>
            <person name="Wu A."/>
            <person name="Sorokin D.Y."/>
            <person name="Tenney A."/>
            <person name="Meng X.Y."/>
            <person name="Morrill P.L."/>
            <person name="Kamagata Y."/>
            <person name="Muyzer G."/>
            <person name="Nealson K.H."/>
        </authorList>
    </citation>
    <scope>NUCLEOTIDE SEQUENCE [LARGE SCALE GENOMIC DNA]</scope>
    <source>
        <strain evidence="2 3">B1</strain>
    </source>
</reference>
<feature type="domain" description="BON" evidence="1">
    <location>
        <begin position="56"/>
        <end position="123"/>
    </location>
</feature>
<dbReference type="PROSITE" id="PS50914">
    <property type="entry name" value="BON"/>
    <property type="match status" value="2"/>
</dbReference>
<dbReference type="InterPro" id="IPR014004">
    <property type="entry name" value="Transpt-assoc_nodulatn_dom_bac"/>
</dbReference>
<proteinExistence type="predicted"/>
<dbReference type="InterPro" id="IPR007055">
    <property type="entry name" value="BON_dom"/>
</dbReference>
<dbReference type="PROSITE" id="PS51257">
    <property type="entry name" value="PROKAR_LIPOPROTEIN"/>
    <property type="match status" value="1"/>
</dbReference>
<feature type="domain" description="BON" evidence="1">
    <location>
        <begin position="132"/>
        <end position="199"/>
    </location>
</feature>
<dbReference type="Proteomes" id="UP000066014">
    <property type="component" value="Chromosome"/>
</dbReference>
<dbReference type="PANTHER" id="PTHR34606:SF15">
    <property type="entry name" value="BON DOMAIN-CONTAINING PROTEIN"/>
    <property type="match status" value="1"/>
</dbReference>
<sequence>MALDKGSHNARLLAVAALVLAAAMGLSACAPLIAGGAVAGTVLVATDRRTSGAMVEDQGIEMRAASRLRAEIGNRGRVNVTSYNRRVLITGEVATEADRALALRVVAGVENVLAVVDELAVMGSPSLTARSADLLVSARVRAGLIDAADLSSNAFLIVTERGTVYLLGRVTAREADRATEIARRTAGVQRVVRVFELITEEELARIAPAPAPASAAPRTPAGN</sequence>
<dbReference type="STRING" id="1458426.SMCB_0120"/>
<gene>
    <name evidence="2" type="ORF">SMCB_0120</name>
</gene>
<dbReference type="EMBL" id="AP014569">
    <property type="protein sequence ID" value="BAO82348.1"/>
    <property type="molecule type" value="Genomic_DNA"/>
</dbReference>
<dbReference type="OrthoDB" id="5294487at2"/>
<dbReference type="SMART" id="SM00749">
    <property type="entry name" value="BON"/>
    <property type="match status" value="2"/>
</dbReference>
<dbReference type="RefSeq" id="WP_045534315.1">
    <property type="nucleotide sequence ID" value="NZ_AP014569.1"/>
</dbReference>
<accession>A0A060NS70</accession>
<keyword evidence="2" id="KW-0449">Lipoprotein</keyword>